<proteinExistence type="predicted"/>
<dbReference type="InterPro" id="IPR013766">
    <property type="entry name" value="Thioredoxin_domain"/>
</dbReference>
<dbReference type="InterPro" id="IPR036249">
    <property type="entry name" value="Thioredoxin-like_sf"/>
</dbReference>
<dbReference type="Pfam" id="PF00085">
    <property type="entry name" value="Thioredoxin"/>
    <property type="match status" value="1"/>
</dbReference>
<dbReference type="AlphaFoldDB" id="A0A2J8AEF7"/>
<dbReference type="PANTHER" id="PTHR10438:SF463">
    <property type="entry name" value="THIOREDOXIN"/>
    <property type="match status" value="1"/>
</dbReference>
<sequence length="184" mass="20058">MLTMQQKCCCRAPGRPAVLALRRARVSVRTVADARPSIDPMANKPRPAAASPGTVYSAITPAEVEATIQANKERLVVVMCKSSHCKPCKRFMPKYSRMAELLSDSVLLDVVGDRNVDTKKMMMDWGVKSTPTFRMYRGGELVGTSTGAKEAKILPVLLPLLLEGEAGKGMQAEDLEEDTSTDED</sequence>
<keyword evidence="3" id="KW-1185">Reference proteome</keyword>
<accession>A0A2J8AEF7</accession>
<dbReference type="InterPro" id="IPR050620">
    <property type="entry name" value="Thioredoxin_H-type-like"/>
</dbReference>
<dbReference type="Gene3D" id="3.40.30.10">
    <property type="entry name" value="Glutaredoxin"/>
    <property type="match status" value="1"/>
</dbReference>
<dbReference type="PROSITE" id="PS51352">
    <property type="entry name" value="THIOREDOXIN_2"/>
    <property type="match status" value="1"/>
</dbReference>
<dbReference type="OrthoDB" id="10263751at2759"/>
<evidence type="ECO:0000259" key="1">
    <source>
        <dbReference type="PROSITE" id="PS51352"/>
    </source>
</evidence>
<organism evidence="2 3">
    <name type="scientific">Tetrabaena socialis</name>
    <dbReference type="NCBI Taxonomy" id="47790"/>
    <lineage>
        <taxon>Eukaryota</taxon>
        <taxon>Viridiplantae</taxon>
        <taxon>Chlorophyta</taxon>
        <taxon>core chlorophytes</taxon>
        <taxon>Chlorophyceae</taxon>
        <taxon>CS clade</taxon>
        <taxon>Chlamydomonadales</taxon>
        <taxon>Tetrabaenaceae</taxon>
        <taxon>Tetrabaena</taxon>
    </lineage>
</organism>
<comment type="caution">
    <text evidence="2">The sequence shown here is derived from an EMBL/GenBank/DDBJ whole genome shotgun (WGS) entry which is preliminary data.</text>
</comment>
<dbReference type="CDD" id="cd02947">
    <property type="entry name" value="TRX_family"/>
    <property type="match status" value="1"/>
</dbReference>
<evidence type="ECO:0000313" key="3">
    <source>
        <dbReference type="Proteomes" id="UP000236333"/>
    </source>
</evidence>
<dbReference type="PANTHER" id="PTHR10438">
    <property type="entry name" value="THIOREDOXIN"/>
    <property type="match status" value="1"/>
</dbReference>
<gene>
    <name evidence="2" type="ORF">TSOC_002384</name>
</gene>
<reference evidence="2 3" key="1">
    <citation type="journal article" date="2017" name="Mol. Biol. Evol.">
        <title>The 4-celled Tetrabaena socialis nuclear genome reveals the essential components for genetic control of cell number at the origin of multicellularity in the volvocine lineage.</title>
        <authorList>
            <person name="Featherston J."/>
            <person name="Arakaki Y."/>
            <person name="Hanschen E.R."/>
            <person name="Ferris P.J."/>
            <person name="Michod R.E."/>
            <person name="Olson B.J.S.C."/>
            <person name="Nozaki H."/>
            <person name="Durand P.M."/>
        </authorList>
    </citation>
    <scope>NUCLEOTIDE SEQUENCE [LARGE SCALE GENOMIC DNA]</scope>
    <source>
        <strain evidence="2 3">NIES-571</strain>
    </source>
</reference>
<dbReference type="Proteomes" id="UP000236333">
    <property type="component" value="Unassembled WGS sequence"/>
</dbReference>
<evidence type="ECO:0000313" key="2">
    <source>
        <dbReference type="EMBL" id="PNH10892.1"/>
    </source>
</evidence>
<dbReference type="EMBL" id="PGGS01000044">
    <property type="protein sequence ID" value="PNH10892.1"/>
    <property type="molecule type" value="Genomic_DNA"/>
</dbReference>
<name>A0A2J8AEF7_9CHLO</name>
<feature type="domain" description="Thioredoxin" evidence="1">
    <location>
        <begin position="40"/>
        <end position="162"/>
    </location>
</feature>
<protein>
    <submittedName>
        <fullName evidence="2">Thioredoxin H2-1</fullName>
    </submittedName>
</protein>
<dbReference type="SUPFAM" id="SSF52833">
    <property type="entry name" value="Thioredoxin-like"/>
    <property type="match status" value="1"/>
</dbReference>